<dbReference type="GO" id="GO:0090557">
    <property type="term" value="P:establishment of endothelial intestinal barrier"/>
    <property type="evidence" value="ECO:0000318"/>
    <property type="project" value="GO_Central"/>
</dbReference>
<dbReference type="InterPro" id="IPR003599">
    <property type="entry name" value="Ig_sub"/>
</dbReference>
<evidence type="ECO:0000256" key="2">
    <source>
        <dbReference type="ARBA" id="ARBA00004435"/>
    </source>
</evidence>
<evidence type="ECO:0000256" key="18">
    <source>
        <dbReference type="ARBA" id="ARBA00046718"/>
    </source>
</evidence>
<reference evidence="22" key="3">
    <citation type="submission" date="2025-09" db="UniProtKB">
        <authorList>
            <consortium name="Ensembl"/>
        </authorList>
    </citation>
    <scope>IDENTIFICATION</scope>
    <source>
        <strain evidence="22">Glennie</strain>
    </source>
</reference>
<evidence type="ECO:0000256" key="7">
    <source>
        <dbReference type="ARBA" id="ARBA00022553"/>
    </source>
</evidence>
<keyword evidence="11" id="KW-0965">Cell junction</keyword>
<feature type="compositionally biased region" description="Pro residues" evidence="19">
    <location>
        <begin position="220"/>
        <end position="235"/>
    </location>
</feature>
<dbReference type="InterPro" id="IPR007110">
    <property type="entry name" value="Ig-like_dom"/>
</dbReference>
<evidence type="ECO:0000256" key="5">
    <source>
        <dbReference type="ARBA" id="ARBA00022427"/>
    </source>
</evidence>
<protein>
    <recommendedName>
        <fullName evidence="4">Junctional adhesion molecule A</fullName>
    </recommendedName>
    <alternativeName>
        <fullName evidence="17">Junctional adhesion molecule 1</fullName>
    </alternativeName>
</protein>
<dbReference type="SMART" id="SM00409">
    <property type="entry name" value="IG"/>
    <property type="match status" value="2"/>
</dbReference>
<organism evidence="22 23">
    <name type="scientific">Ornithorhynchus anatinus</name>
    <name type="common">Duckbill platypus</name>
    <dbReference type="NCBI Taxonomy" id="9258"/>
    <lineage>
        <taxon>Eukaryota</taxon>
        <taxon>Metazoa</taxon>
        <taxon>Chordata</taxon>
        <taxon>Craniata</taxon>
        <taxon>Vertebrata</taxon>
        <taxon>Euteleostomi</taxon>
        <taxon>Mammalia</taxon>
        <taxon>Monotremata</taxon>
        <taxon>Ornithorhynchidae</taxon>
        <taxon>Ornithorhynchus</taxon>
    </lineage>
</organism>
<dbReference type="InterPro" id="IPR042456">
    <property type="entry name" value="F11R"/>
</dbReference>
<evidence type="ECO:0000256" key="6">
    <source>
        <dbReference type="ARBA" id="ARBA00022475"/>
    </source>
</evidence>
<dbReference type="InterPro" id="IPR003598">
    <property type="entry name" value="Ig_sub2"/>
</dbReference>
<dbReference type="FunCoup" id="A0A6I8NNJ7">
    <property type="interactions" value="391"/>
</dbReference>
<evidence type="ECO:0000259" key="21">
    <source>
        <dbReference type="PROSITE" id="PS50835"/>
    </source>
</evidence>
<keyword evidence="10" id="KW-0677">Repeat</keyword>
<evidence type="ECO:0000256" key="11">
    <source>
        <dbReference type="ARBA" id="ARBA00022949"/>
    </source>
</evidence>
<keyword evidence="12 20" id="KW-1133">Transmembrane helix</keyword>
<evidence type="ECO:0000313" key="23">
    <source>
        <dbReference type="Proteomes" id="UP000002279"/>
    </source>
</evidence>
<keyword evidence="13 20" id="KW-0472">Membrane</keyword>
<dbReference type="AlphaFoldDB" id="A0A6I8NNJ7"/>
<feature type="transmembrane region" description="Helical" evidence="20">
    <location>
        <begin position="188"/>
        <end position="211"/>
    </location>
</feature>
<accession>A0A6I8NNJ7</accession>
<dbReference type="Proteomes" id="UP000002279">
    <property type="component" value="Chromosome X5"/>
</dbReference>
<dbReference type="GO" id="GO:0005923">
    <property type="term" value="C:bicellular tight junction"/>
    <property type="evidence" value="ECO:0000318"/>
    <property type="project" value="GO_Central"/>
</dbReference>
<dbReference type="GO" id="GO:0005886">
    <property type="term" value="C:plasma membrane"/>
    <property type="evidence" value="ECO:0007669"/>
    <property type="project" value="UniProtKB-SubCell"/>
</dbReference>
<keyword evidence="9" id="KW-0732">Signal</keyword>
<dbReference type="Ensembl" id="ENSOANT00000073916.1">
    <property type="protein sequence ID" value="ENSOANP00000042739.1"/>
    <property type="gene ID" value="ENSOANG00000038772.1"/>
</dbReference>
<evidence type="ECO:0000256" key="17">
    <source>
        <dbReference type="ARBA" id="ARBA00030590"/>
    </source>
</evidence>
<dbReference type="Bgee" id="ENSOANG00000038772">
    <property type="expression patterns" value="Expressed in liver and 7 other cell types or tissues"/>
</dbReference>
<dbReference type="InterPro" id="IPR013151">
    <property type="entry name" value="Immunoglobulin_dom"/>
</dbReference>
<keyword evidence="16" id="KW-0393">Immunoglobulin domain</keyword>
<reference evidence="22 23" key="1">
    <citation type="journal article" date="2008" name="Nature">
        <title>Genome analysis of the platypus reveals unique signatures of evolution.</title>
        <authorList>
            <person name="Warren W.C."/>
            <person name="Hillier L.W."/>
            <person name="Marshall Graves J.A."/>
            <person name="Birney E."/>
            <person name="Ponting C.P."/>
            <person name="Grutzner F."/>
            <person name="Belov K."/>
            <person name="Miller W."/>
            <person name="Clarke L."/>
            <person name="Chinwalla A.T."/>
            <person name="Yang S.P."/>
            <person name="Heger A."/>
            <person name="Locke D.P."/>
            <person name="Miethke P."/>
            <person name="Waters P.D."/>
            <person name="Veyrunes F."/>
            <person name="Fulton L."/>
            <person name="Fulton B."/>
            <person name="Graves T."/>
            <person name="Wallis J."/>
            <person name="Puente X.S."/>
            <person name="Lopez-Otin C."/>
            <person name="Ordonez G.R."/>
            <person name="Eichler E.E."/>
            <person name="Chen L."/>
            <person name="Cheng Z."/>
            <person name="Deakin J.E."/>
            <person name="Alsop A."/>
            <person name="Thompson K."/>
            <person name="Kirby P."/>
            <person name="Papenfuss A.T."/>
            <person name="Wakefield M.J."/>
            <person name="Olender T."/>
            <person name="Lancet D."/>
            <person name="Huttley G.A."/>
            <person name="Smit A.F."/>
            <person name="Pask A."/>
            <person name="Temple-Smith P."/>
            <person name="Batzer M.A."/>
            <person name="Walker J.A."/>
            <person name="Konkel M.K."/>
            <person name="Harris R.S."/>
            <person name="Whittington C.M."/>
            <person name="Wong E.S."/>
            <person name="Gemmell N.J."/>
            <person name="Buschiazzo E."/>
            <person name="Vargas Jentzsch I.M."/>
            <person name="Merkel A."/>
            <person name="Schmitz J."/>
            <person name="Zemann A."/>
            <person name="Churakov G."/>
            <person name="Kriegs J.O."/>
            <person name="Brosius J."/>
            <person name="Murchison E.P."/>
            <person name="Sachidanandam R."/>
            <person name="Smith C."/>
            <person name="Hannon G.J."/>
            <person name="Tsend-Ayush E."/>
            <person name="McMillan D."/>
            <person name="Attenborough R."/>
            <person name="Rens W."/>
            <person name="Ferguson-Smith M."/>
            <person name="Lefevre C.M."/>
            <person name="Sharp J.A."/>
            <person name="Nicholas K.R."/>
            <person name="Ray D.A."/>
            <person name="Kube M."/>
            <person name="Reinhardt R."/>
            <person name="Pringle T.H."/>
            <person name="Taylor J."/>
            <person name="Jones R.C."/>
            <person name="Nixon B."/>
            <person name="Dacheux J.L."/>
            <person name="Niwa H."/>
            <person name="Sekita Y."/>
            <person name="Huang X."/>
            <person name="Stark A."/>
            <person name="Kheradpour P."/>
            <person name="Kellis M."/>
            <person name="Flicek P."/>
            <person name="Chen Y."/>
            <person name="Webber C."/>
            <person name="Hardison R."/>
            <person name="Nelson J."/>
            <person name="Hallsworth-Pepin K."/>
            <person name="Delehaunty K."/>
            <person name="Markovic C."/>
            <person name="Minx P."/>
            <person name="Feng Y."/>
            <person name="Kremitzki C."/>
            <person name="Mitreva M."/>
            <person name="Glasscock J."/>
            <person name="Wylie T."/>
            <person name="Wohldmann P."/>
            <person name="Thiru P."/>
            <person name="Nhan M.N."/>
            <person name="Pohl C.S."/>
            <person name="Smith S.M."/>
            <person name="Hou S."/>
            <person name="Nefedov M."/>
            <person name="de Jong P.J."/>
            <person name="Renfree M.B."/>
            <person name="Mardis E.R."/>
            <person name="Wilson R.K."/>
        </authorList>
    </citation>
    <scope>NUCLEOTIDE SEQUENCE [LARGE SCALE GENOMIC DNA]</scope>
    <source>
        <strain evidence="22 23">Glennie</strain>
    </source>
</reference>
<evidence type="ECO:0000256" key="15">
    <source>
        <dbReference type="ARBA" id="ARBA00023180"/>
    </source>
</evidence>
<keyword evidence="14" id="KW-1015">Disulfide bond</keyword>
<dbReference type="SMART" id="SM00408">
    <property type="entry name" value="IGc2"/>
    <property type="match status" value="1"/>
</dbReference>
<feature type="domain" description="Ig-like" evidence="21">
    <location>
        <begin position="1"/>
        <end position="75"/>
    </location>
</feature>
<dbReference type="Pfam" id="PF00047">
    <property type="entry name" value="ig"/>
    <property type="match status" value="1"/>
</dbReference>
<gene>
    <name evidence="22" type="primary">F11R</name>
</gene>
<evidence type="ECO:0000256" key="4">
    <source>
        <dbReference type="ARBA" id="ARBA00016608"/>
    </source>
</evidence>
<evidence type="ECO:0000256" key="19">
    <source>
        <dbReference type="SAM" id="MobiDB-lite"/>
    </source>
</evidence>
<evidence type="ECO:0000256" key="12">
    <source>
        <dbReference type="ARBA" id="ARBA00022989"/>
    </source>
</evidence>
<keyword evidence="5" id="KW-0796">Tight junction</keyword>
<evidence type="ECO:0000256" key="3">
    <source>
        <dbReference type="ARBA" id="ARBA00008637"/>
    </source>
</evidence>
<evidence type="ECO:0000256" key="10">
    <source>
        <dbReference type="ARBA" id="ARBA00022737"/>
    </source>
</evidence>
<evidence type="ECO:0000256" key="14">
    <source>
        <dbReference type="ARBA" id="ARBA00023157"/>
    </source>
</evidence>
<comment type="similarity">
    <text evidence="3">Belongs to the immunoglobulin superfamily.</text>
</comment>
<comment type="subcellular location">
    <subcellularLocation>
        <location evidence="2">Cell junction</location>
        <location evidence="2">Tight junction</location>
    </subcellularLocation>
    <subcellularLocation>
        <location evidence="1">Cell membrane</location>
        <topology evidence="1">Single-pass type I membrane protein</topology>
    </subcellularLocation>
</comment>
<feature type="region of interest" description="Disordered" evidence="19">
    <location>
        <begin position="271"/>
        <end position="336"/>
    </location>
</feature>
<evidence type="ECO:0000313" key="22">
    <source>
        <dbReference type="Ensembl" id="ENSOANP00000042739.1"/>
    </source>
</evidence>
<feature type="region of interest" description="Disordered" evidence="19">
    <location>
        <begin position="219"/>
        <end position="250"/>
    </location>
</feature>
<dbReference type="GO" id="GO:0050892">
    <property type="term" value="P:intestinal absorption"/>
    <property type="evidence" value="ECO:0000318"/>
    <property type="project" value="GO_Central"/>
</dbReference>
<evidence type="ECO:0000256" key="9">
    <source>
        <dbReference type="ARBA" id="ARBA00022729"/>
    </source>
</evidence>
<dbReference type="GO" id="GO:0090559">
    <property type="term" value="P:regulation of membrane permeability"/>
    <property type="evidence" value="ECO:0000318"/>
    <property type="project" value="GO_Central"/>
</dbReference>
<dbReference type="InParanoid" id="A0A6I8NNJ7"/>
<evidence type="ECO:0000256" key="20">
    <source>
        <dbReference type="SAM" id="Phobius"/>
    </source>
</evidence>
<proteinExistence type="inferred from homology"/>
<keyword evidence="8 20" id="KW-0812">Transmembrane</keyword>
<keyword evidence="23" id="KW-1185">Reference proteome</keyword>
<reference evidence="22" key="2">
    <citation type="submission" date="2025-08" db="UniProtKB">
        <authorList>
            <consortium name="Ensembl"/>
        </authorList>
    </citation>
    <scope>IDENTIFICATION</scope>
    <source>
        <strain evidence="22">Glennie</strain>
    </source>
</reference>
<evidence type="ECO:0000256" key="13">
    <source>
        <dbReference type="ARBA" id="ARBA00023136"/>
    </source>
</evidence>
<dbReference type="InterPro" id="IPR013783">
    <property type="entry name" value="Ig-like_fold"/>
</dbReference>
<dbReference type="PANTHER" id="PTHR45113">
    <property type="entry name" value="JUNCTIONAL ADHESION MOLECULE A"/>
    <property type="match status" value="1"/>
</dbReference>
<sequence length="336" mass="36417">MYSGFQNPNVVWKFGQGGNSVLVCYDNKITAPYEQRVTFSPSGITFKSVTRKDNGTYMCMVNDPGGASYAEATIYLTVLVPPSKPRISVPSSATIGHRVVLTCSEDEGSPPPEYHWLRDGVPLPPNPKSSRAFSNSSYTINLYTGELIFDPLSASDSGEYSCRAQNGVGQAQQSDAVRMKASEVNVGGIVAAVIVSLILLGLLAFAVWFAYSRGYFNSEDPPPTPARPPLPPQIPRFPSTPCSPRLPRAPSRNPAAILMLPFSSLLFQGQRRGECTGEQPEWKPRARGALPCPRKPSAPQREQRKPGGRRSPTAQRSVTRPGEEVEGRGIRGGVVP</sequence>
<feature type="domain" description="Ig-like" evidence="21">
    <location>
        <begin position="85"/>
        <end position="178"/>
    </location>
</feature>
<dbReference type="InterPro" id="IPR036179">
    <property type="entry name" value="Ig-like_dom_sf"/>
</dbReference>
<dbReference type="PANTHER" id="PTHR45113:SF1">
    <property type="entry name" value="JUNCTIONAL ADHESION MOLECULE A"/>
    <property type="match status" value="1"/>
</dbReference>
<name>A0A6I8NNJ7_ORNAN</name>
<feature type="compositionally biased region" description="Basic and acidic residues" evidence="19">
    <location>
        <begin position="271"/>
        <end position="284"/>
    </location>
</feature>
<dbReference type="Gene3D" id="2.60.40.10">
    <property type="entry name" value="Immunoglobulins"/>
    <property type="match status" value="2"/>
</dbReference>
<evidence type="ECO:0000256" key="1">
    <source>
        <dbReference type="ARBA" id="ARBA00004251"/>
    </source>
</evidence>
<evidence type="ECO:0000256" key="8">
    <source>
        <dbReference type="ARBA" id="ARBA00022692"/>
    </source>
</evidence>
<dbReference type="FunFam" id="2.60.40.10:FF:000342">
    <property type="entry name" value="Junctional adhesion molecule A"/>
    <property type="match status" value="1"/>
</dbReference>
<dbReference type="Pfam" id="PF13927">
    <property type="entry name" value="Ig_3"/>
    <property type="match status" value="1"/>
</dbReference>
<evidence type="ECO:0000256" key="16">
    <source>
        <dbReference type="ARBA" id="ARBA00023319"/>
    </source>
</evidence>
<keyword evidence="6" id="KW-1003">Cell membrane</keyword>
<comment type="subunit">
    <text evidence="18">Interacts with the ninth PDZ domain of MPDZ. Interacts with the first PDZ domain of PARD3. The association between PARD3 and PARD6B probably disrupts this interaction. Interacts with ITGAL (via I-domain). Interacts with CD151.</text>
</comment>
<dbReference type="PROSITE" id="PS50835">
    <property type="entry name" value="IG_LIKE"/>
    <property type="match status" value="2"/>
</dbReference>
<dbReference type="GeneTree" id="ENSGT00940000159186"/>
<keyword evidence="7" id="KW-0597">Phosphoprotein</keyword>
<dbReference type="SUPFAM" id="SSF48726">
    <property type="entry name" value="Immunoglobulin"/>
    <property type="match status" value="2"/>
</dbReference>
<keyword evidence="15" id="KW-0325">Glycoprotein</keyword>
<dbReference type="GO" id="GO:0007155">
    <property type="term" value="P:cell adhesion"/>
    <property type="evidence" value="ECO:0007669"/>
    <property type="project" value="InterPro"/>
</dbReference>